<proteinExistence type="inferred from homology"/>
<evidence type="ECO:0000256" key="2">
    <source>
        <dbReference type="ARBA" id="ARBA00022729"/>
    </source>
</evidence>
<keyword evidence="4" id="KW-0119">Carbohydrate metabolism</keyword>
<evidence type="ECO:0000256" key="3">
    <source>
        <dbReference type="ARBA" id="ARBA00022801"/>
    </source>
</evidence>
<evidence type="ECO:0000256" key="1">
    <source>
        <dbReference type="ARBA" id="ARBA00022487"/>
    </source>
</evidence>
<protein>
    <recommendedName>
        <fullName evidence="4">Carboxylic ester hydrolase</fullName>
        <ecNumber evidence="4">3.1.1.-</ecNumber>
    </recommendedName>
</protein>
<feature type="chain" id="PRO_5043085516" description="Carboxylic ester hydrolase" evidence="4">
    <location>
        <begin position="19"/>
        <end position="415"/>
    </location>
</feature>
<keyword evidence="6" id="KW-1185">Reference proteome</keyword>
<keyword evidence="2 4" id="KW-0732">Signal</keyword>
<evidence type="ECO:0000313" key="6">
    <source>
        <dbReference type="Proteomes" id="UP001373714"/>
    </source>
</evidence>
<keyword evidence="1 4" id="KW-0719">Serine esterase</keyword>
<comment type="function">
    <text evidence="4">Esterase involved in the hydrolysis of xylan, a major structural heterogeneous polysaccharide found in plant biomass representing the second most abundant polysaccharide in the biosphere, after cellulose.</text>
</comment>
<organism evidence="5 6">
    <name type="scientific">Orbilia blumenaviensis</name>
    <dbReference type="NCBI Taxonomy" id="1796055"/>
    <lineage>
        <taxon>Eukaryota</taxon>
        <taxon>Fungi</taxon>
        <taxon>Dikarya</taxon>
        <taxon>Ascomycota</taxon>
        <taxon>Pezizomycotina</taxon>
        <taxon>Orbiliomycetes</taxon>
        <taxon>Orbiliales</taxon>
        <taxon>Orbiliaceae</taxon>
        <taxon>Orbilia</taxon>
    </lineage>
</organism>
<dbReference type="PANTHER" id="PTHR43037">
    <property type="entry name" value="UNNAMED PRODUCT-RELATED"/>
    <property type="match status" value="1"/>
</dbReference>
<dbReference type="InterPro" id="IPR010126">
    <property type="entry name" value="Esterase_phb"/>
</dbReference>
<dbReference type="GO" id="GO:0005576">
    <property type="term" value="C:extracellular region"/>
    <property type="evidence" value="ECO:0007669"/>
    <property type="project" value="UniProtKB-SubCell"/>
</dbReference>
<dbReference type="NCBIfam" id="TIGR01840">
    <property type="entry name" value="esterase_phb"/>
    <property type="match status" value="1"/>
</dbReference>
<dbReference type="GO" id="GO:0045493">
    <property type="term" value="P:xylan catabolic process"/>
    <property type="evidence" value="ECO:0007669"/>
    <property type="project" value="UniProtKB-UniRule"/>
</dbReference>
<dbReference type="InterPro" id="IPR029058">
    <property type="entry name" value="AB_hydrolase_fold"/>
</dbReference>
<keyword evidence="3 4" id="KW-0378">Hydrolase</keyword>
<gene>
    <name evidence="5" type="ORF">TWF730_002666</name>
</gene>
<name>A0AAV9UAA0_9PEZI</name>
<dbReference type="Proteomes" id="UP001373714">
    <property type="component" value="Unassembled WGS sequence"/>
</dbReference>
<keyword evidence="4" id="KW-0964">Secreted</keyword>
<reference evidence="5 6" key="1">
    <citation type="submission" date="2019-10" db="EMBL/GenBank/DDBJ databases">
        <authorList>
            <person name="Palmer J.M."/>
        </authorList>
    </citation>
    <scope>NUCLEOTIDE SEQUENCE [LARGE SCALE GENOMIC DNA]</scope>
    <source>
        <strain evidence="5 6">TWF730</strain>
    </source>
</reference>
<dbReference type="SUPFAM" id="SSF53474">
    <property type="entry name" value="alpha/beta-Hydrolases"/>
    <property type="match status" value="2"/>
</dbReference>
<sequence>MRFSSFLSIAAAFASTFAQLSSNLTLITEDFGENPTNVPFYLYVPKTIQKHPAIILGVHWCTGTGPVFFENTEYAKYADQFGYIVIFPSAPRESKCWDVASNATLTHNGGSDSLALANMVKWTLRKYRGDPNRVFVTGLSSGGMMTQVMVATYPELFKAGSSYCGVPYGCFRGPGEWNNVCSEGRLIKTPKQWGDDVRNAYPGYRGPRPKLQIWHGSEDVGLAYQNFHESNKMWSNVFGIEWKKNNTNTPFANYTQMVYGDGTKYVAYSAAGIGHDIKITALDVLAWFGIYKPRPTTTTTTTKAPAPTPTALPWGQCGGITYKVSLSSHQAKSGMKGMKLNYEKYRDQLLVAKVSTVSDGRTFSPSAFLSIDSFLGAPAVEKPDMEKQVNNRNSRVSLSVRFDFVLSGTNETIRP</sequence>
<dbReference type="InterPro" id="IPR050955">
    <property type="entry name" value="Plant_Biomass_Hydrol_Est"/>
</dbReference>
<comment type="caution">
    <text evidence="5">The sequence shown here is derived from an EMBL/GenBank/DDBJ whole genome shotgun (WGS) entry which is preliminary data.</text>
</comment>
<keyword evidence="4" id="KW-0624">Polysaccharide degradation</keyword>
<dbReference type="EC" id="3.1.1.-" evidence="4"/>
<comment type="similarity">
    <text evidence="4">Belongs to the carbohydrate esterase 1 (CE1) family.</text>
</comment>
<dbReference type="AlphaFoldDB" id="A0AAV9UAA0"/>
<dbReference type="Pfam" id="PF10503">
    <property type="entry name" value="Esterase_PHB"/>
    <property type="match status" value="1"/>
</dbReference>
<feature type="signal peptide" evidence="4">
    <location>
        <begin position="1"/>
        <end position="18"/>
    </location>
</feature>
<dbReference type="Gene3D" id="3.40.50.1820">
    <property type="entry name" value="alpha/beta hydrolase"/>
    <property type="match status" value="1"/>
</dbReference>
<evidence type="ECO:0000313" key="5">
    <source>
        <dbReference type="EMBL" id="KAK6337259.1"/>
    </source>
</evidence>
<dbReference type="PANTHER" id="PTHR43037:SF5">
    <property type="entry name" value="FERULOYL ESTERASE"/>
    <property type="match status" value="1"/>
</dbReference>
<dbReference type="EMBL" id="JAVHNS010000013">
    <property type="protein sequence ID" value="KAK6337259.1"/>
    <property type="molecule type" value="Genomic_DNA"/>
</dbReference>
<comment type="subcellular location">
    <subcellularLocation>
        <location evidence="4">Secreted</location>
    </subcellularLocation>
</comment>
<dbReference type="GO" id="GO:0052689">
    <property type="term" value="F:carboxylic ester hydrolase activity"/>
    <property type="evidence" value="ECO:0007669"/>
    <property type="project" value="UniProtKB-KW"/>
</dbReference>
<evidence type="ECO:0000256" key="4">
    <source>
        <dbReference type="RuleBase" id="RU367147"/>
    </source>
</evidence>
<accession>A0AAV9UAA0</accession>